<dbReference type="Proteomes" id="UP001174136">
    <property type="component" value="Unassembled WGS sequence"/>
</dbReference>
<dbReference type="Pfam" id="PF00375">
    <property type="entry name" value="SDF"/>
    <property type="match status" value="2"/>
</dbReference>
<gene>
    <name evidence="10" type="primary">SLC1A7_0</name>
    <name evidence="10" type="ORF">N1851_008322</name>
</gene>
<dbReference type="GO" id="GO:0005313">
    <property type="term" value="F:L-glutamate transmembrane transporter activity"/>
    <property type="evidence" value="ECO:0007669"/>
    <property type="project" value="TreeGrafter"/>
</dbReference>
<keyword evidence="11" id="KW-1185">Reference proteome</keyword>
<sequence length="1121" mass="125256">MTCYIQPLHRHFLSFVSFGSQAEKMMEPLTFSGNEEEWISWKSCSALWLLEKLTSCPEEKLGMMEELLLPSGEEEARSENSSFAPGEKEEKTMGERLKSFLLETLAVGLGQSLRNFLKRNGLLTLSVLAVLTGCVLGFVLRGSQLSTQAKIYFSFPGELLMRMLKMLILPLITSSGPAAAGRRRKRGRKGGVRQRIRRRGNRSPLPSIILSNVRSLRSKMDELRLLMRFSHEYREASLLVFTETWIREDIPNSMLELEGFSSIRADRVASSGKSKGGGLSVYVSKNWCSQYTVREKFCDPDLEMLCVSMRPFYLPREFGNIIVCAVYIPPSANAARADWLTVFMHKCNALRMRLSFCWETATIVDLNQCYQGSSNMLNVAPDAYRAKTLPPLANSDHSTVQLMPTYKTALKSSKPVQKTVLQWTEDSVETLKGCFLCTDWSIFHDLELDEATETVTDYIKFCVDNVIPKKTITHFPNNKPYITKEVKDCLNSKKVAFKNGDRGGSKACCRMGVLTVTYYLWTTFIAVVVGILLVIIIKPGVGTDMESNRLGGGPVMTSADALLDLIRNMVPSNLIEATFQQYKTDLVPILKLPTRTIQPDFVYVVPDDSDPSGRTVYLELTPPPEVQYKTSPGSSQQMNVLGIVIFSATMGLLLGRMGERGAPLVNVCQCINECVMKIINAAVWYFPFGIIFLVAGKILDMQDPSTLGRKLGWYTLTVLAGLFVHGLILLPLFYFLLTRKNPFTYIRGLLQAMVIALATSSSSATLPITMKCLLENCHVDRQIARFVLPVGATINMDGTALYEAVAAIFIAQVNDYELDFGQLEVGATINMDGTALYEAVAAIFIAQVNDYELDFGQLVTISITATAASIGAAGIPQAGLVTMVIVLTSVGLPPDDITLIVAIDWVLDRFRTMINVLGDALAAGIIAHLCRKDFPLSGTGKFRAPSEFKFESPTEWPEWKLRFCRYRLATKPTKKTARFNLFEFEEEDGKDDFELVMENFDEYFIPRRNFGATRDEHIRDRLVVGIADKELSRQFQLKADLTLAQVIERVRHAETLPSYGTQNPGDNVPMAELHTHKDCLFDNMSDSVNDAHTHTIYYNICQVCSPTQPESNQSDSGQVRL</sequence>
<dbReference type="SUPFAM" id="SSF56219">
    <property type="entry name" value="DNase I-like"/>
    <property type="match status" value="1"/>
</dbReference>
<evidence type="ECO:0000313" key="10">
    <source>
        <dbReference type="EMBL" id="KAK0150570.1"/>
    </source>
</evidence>
<evidence type="ECO:0000256" key="9">
    <source>
        <dbReference type="SAM" id="Phobius"/>
    </source>
</evidence>
<organism evidence="10 11">
    <name type="scientific">Merluccius polli</name>
    <name type="common">Benguela hake</name>
    <name type="synonym">Merluccius cadenati</name>
    <dbReference type="NCBI Taxonomy" id="89951"/>
    <lineage>
        <taxon>Eukaryota</taxon>
        <taxon>Metazoa</taxon>
        <taxon>Chordata</taxon>
        <taxon>Craniata</taxon>
        <taxon>Vertebrata</taxon>
        <taxon>Euteleostomi</taxon>
        <taxon>Actinopterygii</taxon>
        <taxon>Neopterygii</taxon>
        <taxon>Teleostei</taxon>
        <taxon>Neoteleostei</taxon>
        <taxon>Acanthomorphata</taxon>
        <taxon>Zeiogadaria</taxon>
        <taxon>Gadariae</taxon>
        <taxon>Gadiformes</taxon>
        <taxon>Gadoidei</taxon>
        <taxon>Merlucciidae</taxon>
        <taxon>Merluccius</taxon>
    </lineage>
</organism>
<dbReference type="InterPro" id="IPR036458">
    <property type="entry name" value="Na:dicarbo_symporter_sf"/>
</dbReference>
<feature type="transmembrane region" description="Helical" evidence="9">
    <location>
        <begin position="160"/>
        <end position="180"/>
    </location>
</feature>
<feature type="region of interest" description="Disordered" evidence="8">
    <location>
        <begin position="177"/>
        <end position="197"/>
    </location>
</feature>
<proteinExistence type="predicted"/>
<evidence type="ECO:0000256" key="3">
    <source>
        <dbReference type="ARBA" id="ARBA00022692"/>
    </source>
</evidence>
<feature type="transmembrane region" description="Helical" evidence="9">
    <location>
        <begin position="678"/>
        <end position="699"/>
    </location>
</feature>
<dbReference type="PRINTS" id="PR00173">
    <property type="entry name" value="EDTRNSPORT"/>
</dbReference>
<keyword evidence="6 9" id="KW-0472">Membrane</keyword>
<dbReference type="GO" id="GO:0005886">
    <property type="term" value="C:plasma membrane"/>
    <property type="evidence" value="ECO:0007669"/>
    <property type="project" value="TreeGrafter"/>
</dbReference>
<dbReference type="GO" id="GO:0015175">
    <property type="term" value="F:neutral L-amino acid transmembrane transporter activity"/>
    <property type="evidence" value="ECO:0007669"/>
    <property type="project" value="TreeGrafter"/>
</dbReference>
<keyword evidence="3 9" id="KW-0812">Transmembrane</keyword>
<feature type="compositionally biased region" description="Basic residues" evidence="8">
    <location>
        <begin position="181"/>
        <end position="197"/>
    </location>
</feature>
<feature type="transmembrane region" description="Helical" evidence="9">
    <location>
        <begin position="711"/>
        <end position="737"/>
    </location>
</feature>
<keyword evidence="4" id="KW-0769">Symport</keyword>
<keyword evidence="2" id="KW-0813">Transport</keyword>
<dbReference type="PANTHER" id="PTHR11958:SF48">
    <property type="entry name" value="AMINO ACID TRANSPORTER"/>
    <property type="match status" value="1"/>
</dbReference>
<feature type="transmembrane region" description="Helical" evidence="9">
    <location>
        <begin position="749"/>
        <end position="770"/>
    </location>
</feature>
<evidence type="ECO:0000256" key="2">
    <source>
        <dbReference type="ARBA" id="ARBA00022448"/>
    </source>
</evidence>
<keyword evidence="5 9" id="KW-1133">Transmembrane helix</keyword>
<dbReference type="InterPro" id="IPR018107">
    <property type="entry name" value="Na-dicarboxylate_symporter_CS"/>
</dbReference>
<comment type="caution">
    <text evidence="10">The sequence shown here is derived from an EMBL/GenBank/DDBJ whole genome shotgun (WGS) entry which is preliminary data.</text>
</comment>
<evidence type="ECO:0000256" key="5">
    <source>
        <dbReference type="ARBA" id="ARBA00022989"/>
    </source>
</evidence>
<evidence type="ECO:0000256" key="6">
    <source>
        <dbReference type="ARBA" id="ARBA00023136"/>
    </source>
</evidence>
<dbReference type="InterPro" id="IPR050746">
    <property type="entry name" value="DAACS"/>
</dbReference>
<dbReference type="InterPro" id="IPR036691">
    <property type="entry name" value="Endo/exonu/phosph_ase_sf"/>
</dbReference>
<reference evidence="10" key="1">
    <citation type="journal article" date="2023" name="Front. Mar. Sci.">
        <title>A new Merluccius polli reference genome to investigate the effects of global change in West African waters.</title>
        <authorList>
            <person name="Mateo J.L."/>
            <person name="Blanco-Fernandez C."/>
            <person name="Garcia-Vazquez E."/>
            <person name="Machado-Schiaffino G."/>
        </authorList>
    </citation>
    <scope>NUCLEOTIDE SEQUENCE</scope>
    <source>
        <strain evidence="10">C29</strain>
        <tissue evidence="10">Fin</tissue>
    </source>
</reference>
<evidence type="ECO:0000256" key="4">
    <source>
        <dbReference type="ARBA" id="ARBA00022847"/>
    </source>
</evidence>
<evidence type="ECO:0000313" key="11">
    <source>
        <dbReference type="Proteomes" id="UP001174136"/>
    </source>
</evidence>
<comment type="subcellular location">
    <subcellularLocation>
        <location evidence="1">Membrane</location>
        <topology evidence="1">Multi-pass membrane protein</topology>
    </subcellularLocation>
</comment>
<accession>A0AA47N2K9</accession>
<feature type="transmembrane region" description="Helical" evidence="9">
    <location>
        <begin position="516"/>
        <end position="537"/>
    </location>
</feature>
<dbReference type="InterPro" id="IPR001991">
    <property type="entry name" value="Na-dicarboxylate_symporter"/>
</dbReference>
<evidence type="ECO:0000256" key="8">
    <source>
        <dbReference type="SAM" id="MobiDB-lite"/>
    </source>
</evidence>
<evidence type="ECO:0000256" key="1">
    <source>
        <dbReference type="ARBA" id="ARBA00004141"/>
    </source>
</evidence>
<dbReference type="Gene3D" id="1.10.3860.10">
    <property type="entry name" value="Sodium:dicarboxylate symporter"/>
    <property type="match status" value="3"/>
</dbReference>
<dbReference type="EMBL" id="JAOPHQ010001461">
    <property type="protein sequence ID" value="KAK0150570.1"/>
    <property type="molecule type" value="Genomic_DNA"/>
</dbReference>
<dbReference type="PANTHER" id="PTHR11958">
    <property type="entry name" value="SODIUM/DICARBOXYLATE SYMPORTER-RELATED"/>
    <property type="match status" value="1"/>
</dbReference>
<dbReference type="PROSITE" id="PS00713">
    <property type="entry name" value="NA_DICARBOXYL_SYMP_1"/>
    <property type="match status" value="1"/>
</dbReference>
<name>A0AA47N2K9_MERPO</name>
<dbReference type="SUPFAM" id="SSF118215">
    <property type="entry name" value="Proton glutamate symport protein"/>
    <property type="match status" value="3"/>
</dbReference>
<feature type="transmembrane region" description="Helical" evidence="9">
    <location>
        <begin position="638"/>
        <end position="657"/>
    </location>
</feature>
<dbReference type="Gene3D" id="3.60.10.10">
    <property type="entry name" value="Endonuclease/exonuclease/phosphatase"/>
    <property type="match status" value="1"/>
</dbReference>
<protein>
    <submittedName>
        <fullName evidence="10">Excitatory amino acid transporter 5</fullName>
    </submittedName>
</protein>
<dbReference type="GO" id="GO:0015501">
    <property type="term" value="F:glutamate:sodium symporter activity"/>
    <property type="evidence" value="ECO:0007669"/>
    <property type="project" value="TreeGrafter"/>
</dbReference>
<evidence type="ECO:0000256" key="7">
    <source>
        <dbReference type="ARBA" id="ARBA00023180"/>
    </source>
</evidence>
<dbReference type="PROSITE" id="PS00714">
    <property type="entry name" value="NA_DICARBOXYL_SYMP_2"/>
    <property type="match status" value="1"/>
</dbReference>
<feature type="transmembrane region" description="Helical" evidence="9">
    <location>
        <begin position="121"/>
        <end position="140"/>
    </location>
</feature>
<dbReference type="AlphaFoldDB" id="A0AA47N2K9"/>
<keyword evidence="7" id="KW-0325">Glycoprotein</keyword>